<dbReference type="EMBL" id="BK032576">
    <property type="protein sequence ID" value="DAF48861.1"/>
    <property type="molecule type" value="Genomic_DNA"/>
</dbReference>
<sequence length="358" mass="39930">MNITKGIISKPVKVCVYGVEGIGKTTFASQFPEPLFFDLDKGSAQLNVSRVTDITSWPLLLSGIKEIYDNPTICKTLVIDTADAAERMCIDYICGKFNKKGIEDFGYGAGYTYLTEEFARFLVQLDACIGQGVNVVVLAHAVLKTVTLPEEMGTYDHWELKLSSKTTNKVAPLVKEWADLLLFANYKTILIEDGARKKAAGGKRIMYTTHTTFADAKNRFSLVEELPFDYNEIARLIPNGAAPGVKPIQEKKQDTKQKTVKKSEPEPTVPIKKPTVPMQDTAVPATSTVNTTLQKVYDLMKQENITEEQIRKAVSMKGYFPEDMPMKDYPSDFIDGVLIGAWEQIKTFILNNISVPFN</sequence>
<name>A0A8S5SD16_9CAUD</name>
<dbReference type="Pfam" id="PF13479">
    <property type="entry name" value="AAA_24"/>
    <property type="match status" value="1"/>
</dbReference>
<feature type="compositionally biased region" description="Basic and acidic residues" evidence="1">
    <location>
        <begin position="248"/>
        <end position="265"/>
    </location>
</feature>
<evidence type="ECO:0000256" key="1">
    <source>
        <dbReference type="SAM" id="MobiDB-lite"/>
    </source>
</evidence>
<reference evidence="2" key="1">
    <citation type="journal article" date="2021" name="Proc. Natl. Acad. Sci. U.S.A.">
        <title>A Catalog of Tens of Thousands of Viruses from Human Metagenomes Reveals Hidden Associations with Chronic Diseases.</title>
        <authorList>
            <person name="Tisza M.J."/>
            <person name="Buck C.B."/>
        </authorList>
    </citation>
    <scope>NUCLEOTIDE SEQUENCE</scope>
    <source>
        <strain evidence="2">Ct7Ex2</strain>
    </source>
</reference>
<accession>A0A8S5SD16</accession>
<feature type="region of interest" description="Disordered" evidence="1">
    <location>
        <begin position="241"/>
        <end position="276"/>
    </location>
</feature>
<proteinExistence type="predicted"/>
<organism evidence="2">
    <name type="scientific">Podoviridae sp. ct7Ex2</name>
    <dbReference type="NCBI Taxonomy" id="2827722"/>
    <lineage>
        <taxon>Viruses</taxon>
        <taxon>Duplodnaviria</taxon>
        <taxon>Heunggongvirae</taxon>
        <taxon>Uroviricota</taxon>
        <taxon>Caudoviricetes</taxon>
    </lineage>
</organism>
<protein>
    <submittedName>
        <fullName evidence="2">AAA domain protein</fullName>
    </submittedName>
</protein>
<evidence type="ECO:0000313" key="2">
    <source>
        <dbReference type="EMBL" id="DAF48861.1"/>
    </source>
</evidence>